<reference evidence="1" key="1">
    <citation type="journal article" date="2021" name="PeerJ">
        <title>Extensive microbial diversity within the chicken gut microbiome revealed by metagenomics and culture.</title>
        <authorList>
            <person name="Gilroy R."/>
            <person name="Ravi A."/>
            <person name="Getino M."/>
            <person name="Pursley I."/>
            <person name="Horton D.L."/>
            <person name="Alikhan N.F."/>
            <person name="Baker D."/>
            <person name="Gharbi K."/>
            <person name="Hall N."/>
            <person name="Watson M."/>
            <person name="Adriaenssens E.M."/>
            <person name="Foster-Nyarko E."/>
            <person name="Jarju S."/>
            <person name="Secka A."/>
            <person name="Antonio M."/>
            <person name="Oren A."/>
            <person name="Chaudhuri R.R."/>
            <person name="La Ragione R."/>
            <person name="Hildebrand F."/>
            <person name="Pallen M.J."/>
        </authorList>
    </citation>
    <scope>NUCLEOTIDE SEQUENCE</scope>
    <source>
        <strain evidence="1">ChiGjej4B4-7305</strain>
    </source>
</reference>
<sequence>MKKVLALAALAAAGIVLWRKVAEDREVRQQWAAVTDPLPE</sequence>
<dbReference type="Proteomes" id="UP000824037">
    <property type="component" value="Unassembled WGS sequence"/>
</dbReference>
<evidence type="ECO:0000313" key="2">
    <source>
        <dbReference type="Proteomes" id="UP000824037"/>
    </source>
</evidence>
<organism evidence="1 2">
    <name type="scientific">Candidatus Ruania gallistercoris</name>
    <dbReference type="NCBI Taxonomy" id="2838746"/>
    <lineage>
        <taxon>Bacteria</taxon>
        <taxon>Bacillati</taxon>
        <taxon>Actinomycetota</taxon>
        <taxon>Actinomycetes</taxon>
        <taxon>Micrococcales</taxon>
        <taxon>Ruaniaceae</taxon>
        <taxon>Ruania</taxon>
    </lineage>
</organism>
<dbReference type="AlphaFoldDB" id="A0A9D2EER2"/>
<dbReference type="InterPro" id="IPR047990">
    <property type="entry name" value="DLW39-like"/>
</dbReference>
<reference evidence="1" key="2">
    <citation type="submission" date="2021-04" db="EMBL/GenBank/DDBJ databases">
        <authorList>
            <person name="Gilroy R."/>
        </authorList>
    </citation>
    <scope>NUCLEOTIDE SEQUENCE</scope>
    <source>
        <strain evidence="1">ChiGjej4B4-7305</strain>
    </source>
</reference>
<name>A0A9D2EER2_9MICO</name>
<evidence type="ECO:0000313" key="1">
    <source>
        <dbReference type="EMBL" id="HIZ36001.1"/>
    </source>
</evidence>
<protein>
    <submittedName>
        <fullName evidence="1">DLW-39 family protein</fullName>
    </submittedName>
</protein>
<dbReference type="NCBIfam" id="NF038356">
    <property type="entry name" value="actino_DLW39"/>
    <property type="match status" value="1"/>
</dbReference>
<accession>A0A9D2EER2</accession>
<comment type="caution">
    <text evidence="1">The sequence shown here is derived from an EMBL/GenBank/DDBJ whole genome shotgun (WGS) entry which is preliminary data.</text>
</comment>
<dbReference type="EMBL" id="DXBY01000161">
    <property type="protein sequence ID" value="HIZ36001.1"/>
    <property type="molecule type" value="Genomic_DNA"/>
</dbReference>
<gene>
    <name evidence="1" type="ORF">H9815_09500</name>
</gene>
<proteinExistence type="predicted"/>